<feature type="non-terminal residue" evidence="1">
    <location>
        <position position="161"/>
    </location>
</feature>
<name>X8IXJ7_9AGAM</name>
<comment type="caution">
    <text evidence="1">The sequence shown here is derived from an EMBL/GenBank/DDBJ whole genome shotgun (WGS) entry which is preliminary data.</text>
</comment>
<dbReference type="EMBL" id="JATN01000322">
    <property type="protein sequence ID" value="EUC53736.1"/>
    <property type="molecule type" value="Genomic_DNA"/>
</dbReference>
<protein>
    <submittedName>
        <fullName evidence="1">Uncharacterized protein</fullName>
    </submittedName>
</protein>
<gene>
    <name evidence="1" type="ORF">RSOL_016670</name>
</gene>
<proteinExistence type="predicted"/>
<evidence type="ECO:0000313" key="1">
    <source>
        <dbReference type="EMBL" id="EUC53736.1"/>
    </source>
</evidence>
<evidence type="ECO:0000313" key="2">
    <source>
        <dbReference type="Proteomes" id="UP000030108"/>
    </source>
</evidence>
<sequence>MPTHTFSLSASEARNVASRRLVSQEYSKLSAHDKATLNDWVDEPMSNNETIDEMDIVDISDDMPGGMGGNNSESILRSIVPPARYRSWTEHTHNTSAAWSNQYEDLADAYLHFNATSPNSREPPTSALVDEGGLEETETFVVEAVDVFSKSSSRKLPGAQT</sequence>
<accession>X8IXJ7</accession>
<dbReference type="Proteomes" id="UP000030108">
    <property type="component" value="Unassembled WGS sequence"/>
</dbReference>
<reference evidence="2" key="1">
    <citation type="journal article" date="2014" name="Genome Announc.">
        <title>Draft genome sequence of the plant-pathogenic soil fungus Rhizoctonia solani anastomosis group 3 strain Rhs1AP.</title>
        <authorList>
            <person name="Cubeta M.A."/>
            <person name="Thomas E."/>
            <person name="Dean R.A."/>
            <person name="Jabaji S."/>
            <person name="Neate S.M."/>
            <person name="Tavantzis S."/>
            <person name="Toda T."/>
            <person name="Vilgalys R."/>
            <person name="Bharathan N."/>
            <person name="Fedorova-Abrams N."/>
            <person name="Pakala S.B."/>
            <person name="Pakala S.M."/>
            <person name="Zafar N."/>
            <person name="Joardar V."/>
            <person name="Losada L."/>
            <person name="Nierman W.C."/>
        </authorList>
    </citation>
    <scope>NUCLEOTIDE SEQUENCE [LARGE SCALE GENOMIC DNA]</scope>
    <source>
        <strain evidence="2">AG-3</strain>
    </source>
</reference>
<organism evidence="1 2">
    <name type="scientific">Rhizoctonia solani AG-3 Rhs1AP</name>
    <dbReference type="NCBI Taxonomy" id="1086054"/>
    <lineage>
        <taxon>Eukaryota</taxon>
        <taxon>Fungi</taxon>
        <taxon>Dikarya</taxon>
        <taxon>Basidiomycota</taxon>
        <taxon>Agaricomycotina</taxon>
        <taxon>Agaricomycetes</taxon>
        <taxon>Cantharellales</taxon>
        <taxon>Ceratobasidiaceae</taxon>
        <taxon>Rhizoctonia</taxon>
    </lineage>
</organism>
<dbReference type="AlphaFoldDB" id="X8IXJ7"/>